<feature type="region of interest" description="Disordered" evidence="1">
    <location>
        <begin position="381"/>
        <end position="429"/>
    </location>
</feature>
<accession>A0A8H5BDL0</accession>
<feature type="compositionally biased region" description="Basic residues" evidence="1">
    <location>
        <begin position="317"/>
        <end position="327"/>
    </location>
</feature>
<dbReference type="Proteomes" id="UP000541558">
    <property type="component" value="Unassembled WGS sequence"/>
</dbReference>
<dbReference type="EMBL" id="JAACJK010000169">
    <property type="protein sequence ID" value="KAF5320513.1"/>
    <property type="molecule type" value="Genomic_DNA"/>
</dbReference>
<proteinExistence type="predicted"/>
<feature type="region of interest" description="Disordered" evidence="1">
    <location>
        <begin position="311"/>
        <end position="339"/>
    </location>
</feature>
<organism evidence="2 3">
    <name type="scientific">Ephemerocybe angulata</name>
    <dbReference type="NCBI Taxonomy" id="980116"/>
    <lineage>
        <taxon>Eukaryota</taxon>
        <taxon>Fungi</taxon>
        <taxon>Dikarya</taxon>
        <taxon>Basidiomycota</taxon>
        <taxon>Agaricomycotina</taxon>
        <taxon>Agaricomycetes</taxon>
        <taxon>Agaricomycetidae</taxon>
        <taxon>Agaricales</taxon>
        <taxon>Agaricineae</taxon>
        <taxon>Psathyrellaceae</taxon>
        <taxon>Ephemerocybe</taxon>
    </lineage>
</organism>
<name>A0A8H5BDL0_9AGAR</name>
<dbReference type="OrthoDB" id="7340501at2759"/>
<evidence type="ECO:0000313" key="3">
    <source>
        <dbReference type="Proteomes" id="UP000541558"/>
    </source>
</evidence>
<protein>
    <submittedName>
        <fullName evidence="2">Uncharacterized protein</fullName>
    </submittedName>
</protein>
<comment type="caution">
    <text evidence="2">The sequence shown here is derived from an EMBL/GenBank/DDBJ whole genome shotgun (WGS) entry which is preliminary data.</text>
</comment>
<sequence>MGLFKQVTHEKTEFLRHSLESGMPLADFTEYQDVFSDPFAPAMFANHDGAIDNPQRTPFTPCASRLFKFIPTPSAPSYPGETSSERQDAIRKRRRQQQAAPRVCEGRGRGPGLAPLPNPWLATGRKKRIKREQIVGRGLRSGGDLVRMLHHHLRRLRRIAGCRSMSATRRGRQQTMRPPRPHILAAQAAAAASAPPTGAPVSASVQMKKMPPPAAIPQQIPTGRSNLLPLPPPPPEPYALHRDAHTPLVLDSGATTLRWGFASSAAPFTGLAPPQSTRSAIQALDPAPPSLFQPSQDPKSHSLCYATLHTRPIPARHPGRFPSRRRPNPSSPHVRSQPWRRPRRCYDILKCQRCASSSSARPYQRRQRRWARCYRDATRRYGQARGTNQLLRPTEHPLKPPPNPDVATPTSQDAPTPNPAPARPKSSNQILMNGISGYQVNPSTSTALATQAAFLNYQQQLQQNGQLTMQKMQDLKTAVFNSLPPSAQAQQIAAMQAAAQSNRTFAQAHWHPSGAASGMQIPAGANMKIPAGAGRQLQWWGGLRLP</sequence>
<feature type="region of interest" description="Disordered" evidence="1">
    <location>
        <begin position="73"/>
        <end position="120"/>
    </location>
</feature>
<evidence type="ECO:0000256" key="1">
    <source>
        <dbReference type="SAM" id="MobiDB-lite"/>
    </source>
</evidence>
<dbReference type="AlphaFoldDB" id="A0A8H5BDL0"/>
<reference evidence="2 3" key="1">
    <citation type="journal article" date="2020" name="ISME J.">
        <title>Uncovering the hidden diversity of litter-decomposition mechanisms in mushroom-forming fungi.</title>
        <authorList>
            <person name="Floudas D."/>
            <person name="Bentzer J."/>
            <person name="Ahren D."/>
            <person name="Johansson T."/>
            <person name="Persson P."/>
            <person name="Tunlid A."/>
        </authorList>
    </citation>
    <scope>NUCLEOTIDE SEQUENCE [LARGE SCALE GENOMIC DNA]</scope>
    <source>
        <strain evidence="2 3">CBS 175.51</strain>
    </source>
</reference>
<evidence type="ECO:0000313" key="2">
    <source>
        <dbReference type="EMBL" id="KAF5320513.1"/>
    </source>
</evidence>
<gene>
    <name evidence="2" type="ORF">D9611_010726</name>
</gene>
<keyword evidence="3" id="KW-1185">Reference proteome</keyword>